<dbReference type="Proteomes" id="UP000325462">
    <property type="component" value="Chromosome"/>
</dbReference>
<protein>
    <submittedName>
        <fullName evidence="4">Uncharacterized protein</fullName>
    </submittedName>
</protein>
<dbReference type="EMBL" id="CP041722">
    <property type="protein sequence ID" value="QEX39388.1"/>
    <property type="molecule type" value="Genomic_DNA"/>
</dbReference>
<keyword evidence="1" id="KW-0472">Membrane</keyword>
<evidence type="ECO:0000313" key="7">
    <source>
        <dbReference type="Proteomes" id="UP000325462"/>
    </source>
</evidence>
<evidence type="ECO:0000256" key="1">
    <source>
        <dbReference type="SAM" id="Phobius"/>
    </source>
</evidence>
<feature type="transmembrane region" description="Helical" evidence="1">
    <location>
        <begin position="12"/>
        <end position="36"/>
    </location>
</feature>
<keyword evidence="1" id="KW-0812">Transmembrane</keyword>
<evidence type="ECO:0000313" key="2">
    <source>
        <dbReference type="EMBL" id="KXA39186.1"/>
    </source>
</evidence>
<proteinExistence type="predicted"/>
<dbReference type="EMBL" id="SCHB01000002">
    <property type="protein sequence ID" value="TBW73022.1"/>
    <property type="molecule type" value="Genomic_DNA"/>
</dbReference>
<dbReference type="OMA" id="ALKVWAW"/>
<organism evidence="4 6">
    <name type="scientific">Staphylococcus lugdunensis</name>
    <dbReference type="NCBI Taxonomy" id="28035"/>
    <lineage>
        <taxon>Bacteria</taxon>
        <taxon>Bacillati</taxon>
        <taxon>Bacillota</taxon>
        <taxon>Bacilli</taxon>
        <taxon>Bacillales</taxon>
        <taxon>Staphylococcaceae</taxon>
        <taxon>Staphylococcus</taxon>
    </lineage>
</organism>
<sequence>MEETGKALKIWTWVFMVLSLVVFLFGIGSIICSYKYKQYNEEKGAKLLQTAIIVTVVTTTMTICKFFV</sequence>
<reference evidence="4 6" key="2">
    <citation type="journal article" date="2019" name="Sci. Transl. Med.">
        <title>Quorum sensing between bacterial species on the skin protects against epidermal injury in atopic dermatitis.</title>
        <authorList>
            <person name="Williams M.R."/>
        </authorList>
    </citation>
    <scope>NUCLEOTIDE SEQUENCE [LARGE SCALE GENOMIC DNA]</scope>
    <source>
        <strain evidence="4 6">E7</strain>
    </source>
</reference>
<feature type="transmembrane region" description="Helical" evidence="1">
    <location>
        <begin position="48"/>
        <end position="67"/>
    </location>
</feature>
<accession>A0A133Q8I8</accession>
<evidence type="ECO:0000313" key="5">
    <source>
        <dbReference type="Proteomes" id="UP000070063"/>
    </source>
</evidence>
<reference evidence="3 7" key="3">
    <citation type="submission" date="2019-07" db="EMBL/GenBank/DDBJ databases">
        <title>Comparative genome analysis of staphylococcus lugdunensis shows clonal complex-dependent diversity of the putative virulence factor, ess/type vii locus.</title>
        <authorList>
            <person name="Lebeurre J."/>
            <person name="Dahyot S."/>
            <person name="Diene S."/>
            <person name="Paulay A."/>
            <person name="Aubourg M."/>
            <person name="Argemi X."/>
            <person name="Giard J.-C."/>
            <person name="Tournier I."/>
            <person name="Francois P."/>
            <person name="Pestel-Caron M."/>
        </authorList>
    </citation>
    <scope>NUCLEOTIDE SEQUENCE [LARGE SCALE GENOMIC DNA]</scope>
    <source>
        <strain evidence="3 7">SL13</strain>
    </source>
</reference>
<dbReference type="eggNOG" id="ENOG5030FRE">
    <property type="taxonomic scope" value="Bacteria"/>
</dbReference>
<evidence type="ECO:0000313" key="3">
    <source>
        <dbReference type="EMBL" id="QEX39388.1"/>
    </source>
</evidence>
<dbReference type="GeneID" id="58090232"/>
<dbReference type="Proteomes" id="UP000293637">
    <property type="component" value="Unassembled WGS sequence"/>
</dbReference>
<dbReference type="RefSeq" id="WP_002459600.1">
    <property type="nucleotide sequence ID" value="NZ_AP021848.1"/>
</dbReference>
<name>A0A133Q8I8_STALU</name>
<dbReference type="STRING" id="28035.B6N84_09785"/>
<evidence type="ECO:0000313" key="6">
    <source>
        <dbReference type="Proteomes" id="UP000293637"/>
    </source>
</evidence>
<keyword evidence="7" id="KW-1185">Reference proteome</keyword>
<evidence type="ECO:0000313" key="4">
    <source>
        <dbReference type="EMBL" id="TBW73022.1"/>
    </source>
</evidence>
<gene>
    <name evidence="4" type="ORF">EQ812_04040</name>
    <name evidence="3" type="ORF">FO454_10950</name>
    <name evidence="2" type="ORF">HMPREF3225_00817</name>
</gene>
<dbReference type="AlphaFoldDB" id="A0A133Q8I8"/>
<keyword evidence="1" id="KW-1133">Transmembrane helix</keyword>
<reference evidence="2 5" key="1">
    <citation type="submission" date="2016-01" db="EMBL/GenBank/DDBJ databases">
        <authorList>
            <person name="Mitreva M."/>
            <person name="Pepin K.H."/>
            <person name="Mihindukulasuriya K.A."/>
            <person name="Fulton R."/>
            <person name="Fronick C."/>
            <person name="O'Laughlin M."/>
            <person name="Miner T."/>
            <person name="Herter B."/>
            <person name="Rosa B.A."/>
            <person name="Cordes M."/>
            <person name="Tomlinson C."/>
            <person name="Wollam A."/>
            <person name="Palsikar V.B."/>
            <person name="Mardis E.R."/>
            <person name="Wilson R.K."/>
        </authorList>
    </citation>
    <scope>NUCLEOTIDE SEQUENCE [LARGE SCALE GENOMIC DNA]</scope>
    <source>
        <strain evidence="2 5">MJR7738</strain>
    </source>
</reference>
<dbReference type="EMBL" id="LRQI01000029">
    <property type="protein sequence ID" value="KXA39186.1"/>
    <property type="molecule type" value="Genomic_DNA"/>
</dbReference>
<dbReference type="Proteomes" id="UP000070063">
    <property type="component" value="Unassembled WGS sequence"/>
</dbReference>